<name>C6ZQP8_OCHTR</name>
<keyword evidence="4" id="KW-0698">rRNA processing</keyword>
<protein>
    <recommendedName>
        <fullName evidence="3">Pre-rRNA-processing protein TSR2 homolog</fullName>
    </recommendedName>
</protein>
<evidence type="ECO:0000256" key="5">
    <source>
        <dbReference type="SAM" id="MobiDB-lite"/>
    </source>
</evidence>
<evidence type="ECO:0000256" key="2">
    <source>
        <dbReference type="ARBA" id="ARBA00006524"/>
    </source>
</evidence>
<dbReference type="AlphaFoldDB" id="C6ZQP8"/>
<feature type="compositionally biased region" description="Polar residues" evidence="5">
    <location>
        <begin position="164"/>
        <end position="174"/>
    </location>
</feature>
<sequence>MASSSQIPLAHLPPAFKEIVENVFNRWTALLLAVEHGMGGPLGLNTAIEMINYITCYCTDNKKVDAYDLRDVMEEIMDQKFETICEYESIDEISDILIKYLNLLKENKEDQVPAELTRMGPCEIWIRSSNRIKMQMMDDINGTEDEDLDDQDMDIKPAPATRSAGMNPSPSTERSTTEFHEENVDPGWTQVRGRRRR</sequence>
<comment type="similarity">
    <text evidence="2">Belongs to the TSR2 family.</text>
</comment>
<dbReference type="Pfam" id="PF10273">
    <property type="entry name" value="WGG"/>
    <property type="match status" value="1"/>
</dbReference>
<organism evidence="6">
    <name type="scientific">Ochlerotatus triseriatus</name>
    <name type="common">Eastern treehole mosquito</name>
    <name type="synonym">Aedes triseriatus</name>
    <dbReference type="NCBI Taxonomy" id="7162"/>
    <lineage>
        <taxon>Eukaryota</taxon>
        <taxon>Metazoa</taxon>
        <taxon>Ecdysozoa</taxon>
        <taxon>Arthropoda</taxon>
        <taxon>Hexapoda</taxon>
        <taxon>Insecta</taxon>
        <taxon>Pterygota</taxon>
        <taxon>Neoptera</taxon>
        <taxon>Endopterygota</taxon>
        <taxon>Diptera</taxon>
        <taxon>Nematocera</taxon>
        <taxon>Culicoidea</taxon>
        <taxon>Culicidae</taxon>
        <taxon>Culicinae</taxon>
        <taxon>Aedini</taxon>
        <taxon>Ochlerotatus</taxon>
        <taxon>Protomacleaya</taxon>
    </lineage>
</organism>
<dbReference type="GO" id="GO:0006364">
    <property type="term" value="P:rRNA processing"/>
    <property type="evidence" value="ECO:0007669"/>
    <property type="project" value="UniProtKB-KW"/>
</dbReference>
<accession>C6ZQP8</accession>
<evidence type="ECO:0000313" key="6">
    <source>
        <dbReference type="EMBL" id="ACU30902.1"/>
    </source>
</evidence>
<dbReference type="EMBL" id="EZ114849">
    <property type="protein sequence ID" value="ACU30902.1"/>
    <property type="molecule type" value="mRNA"/>
</dbReference>
<evidence type="ECO:0000256" key="1">
    <source>
        <dbReference type="ARBA" id="ARBA00002210"/>
    </source>
</evidence>
<reference evidence="6" key="1">
    <citation type="journal article" date="2010" name="J. Med. Entomol.">
        <title>The salivary gland transcriptome of the eastern tree hole mosquito, Ochlerotatus triseriatus.</title>
        <authorList>
            <person name="Calvo E."/>
            <person name="Sanchez-Vargas I."/>
            <person name="Kotsyfakis M."/>
            <person name="Favreau A.J."/>
            <person name="Barbian K.D."/>
            <person name="Pham V.M."/>
            <person name="Olson K.E."/>
            <person name="Ribeiro J.M."/>
        </authorList>
    </citation>
    <scope>NUCLEOTIDE SEQUENCE</scope>
    <source>
        <tissue evidence="6">Salivary glands</tissue>
    </source>
</reference>
<comment type="function">
    <text evidence="1">May be involved in 20S pre-rRNA processing.</text>
</comment>
<feature type="region of interest" description="Disordered" evidence="5">
    <location>
        <begin position="142"/>
        <end position="197"/>
    </location>
</feature>
<dbReference type="InterPro" id="IPR019398">
    <property type="entry name" value="Pre-rRNA_process_TSR2"/>
</dbReference>
<proteinExistence type="evidence at transcript level"/>
<dbReference type="PANTHER" id="PTHR21250">
    <property type="entry name" value="PRE-RRNA-PROCESSING PROTEIN TSR2 HOMOLOG"/>
    <property type="match status" value="1"/>
</dbReference>
<evidence type="ECO:0000256" key="4">
    <source>
        <dbReference type="ARBA" id="ARBA00022552"/>
    </source>
</evidence>
<feature type="compositionally biased region" description="Acidic residues" evidence="5">
    <location>
        <begin position="142"/>
        <end position="152"/>
    </location>
</feature>
<evidence type="ECO:0000256" key="3">
    <source>
        <dbReference type="ARBA" id="ARBA00017551"/>
    </source>
</evidence>